<comment type="caution">
    <text evidence="1">The sequence shown here is derived from an EMBL/GenBank/DDBJ whole genome shotgun (WGS) entry which is preliminary data.</text>
</comment>
<evidence type="ECO:0000313" key="1">
    <source>
        <dbReference type="EMBL" id="GAA2153405.1"/>
    </source>
</evidence>
<dbReference type="EMBL" id="BAAAQR010000014">
    <property type="protein sequence ID" value="GAA2153405.1"/>
    <property type="molecule type" value="Genomic_DNA"/>
</dbReference>
<gene>
    <name evidence="1" type="ORF">GCM10009844_37780</name>
</gene>
<reference evidence="1 2" key="1">
    <citation type="journal article" date="2019" name="Int. J. Syst. Evol. Microbiol.">
        <title>The Global Catalogue of Microorganisms (GCM) 10K type strain sequencing project: providing services to taxonomists for standard genome sequencing and annotation.</title>
        <authorList>
            <consortium name="The Broad Institute Genomics Platform"/>
            <consortium name="The Broad Institute Genome Sequencing Center for Infectious Disease"/>
            <person name="Wu L."/>
            <person name="Ma J."/>
        </authorList>
    </citation>
    <scope>NUCLEOTIDE SEQUENCE [LARGE SCALE GENOMIC DNA]</scope>
    <source>
        <strain evidence="1 2">JCM 16022</strain>
    </source>
</reference>
<proteinExistence type="predicted"/>
<keyword evidence="2" id="KW-1185">Reference proteome</keyword>
<organism evidence="1 2">
    <name type="scientific">Nocardioides koreensis</name>
    <dbReference type="NCBI Taxonomy" id="433651"/>
    <lineage>
        <taxon>Bacteria</taxon>
        <taxon>Bacillati</taxon>
        <taxon>Actinomycetota</taxon>
        <taxon>Actinomycetes</taxon>
        <taxon>Propionibacteriales</taxon>
        <taxon>Nocardioidaceae</taxon>
        <taxon>Nocardioides</taxon>
    </lineage>
</organism>
<sequence length="125" mass="13877">MSKASRTTASESVEVEGYEGHFENMDDGYTVAFERYTADVDLTPFFSGLPDDQCQCAHWGYVVAGKVTFHGKQGDETFEAGDAYYMGPGHTPELYAGTEVVEFSPTQQLQQTMEAVTRNMEKVSH</sequence>
<evidence type="ECO:0000313" key="2">
    <source>
        <dbReference type="Proteomes" id="UP001501771"/>
    </source>
</evidence>
<evidence type="ECO:0008006" key="3">
    <source>
        <dbReference type="Google" id="ProtNLM"/>
    </source>
</evidence>
<dbReference type="RefSeq" id="WP_344156065.1">
    <property type="nucleotide sequence ID" value="NZ_BAAAQR010000014.1"/>
</dbReference>
<protein>
    <recommendedName>
        <fullName evidence="3">Cupin domain-containing protein</fullName>
    </recommendedName>
</protein>
<name>A0ABN3A3V1_9ACTN</name>
<dbReference type="Proteomes" id="UP001501771">
    <property type="component" value="Unassembled WGS sequence"/>
</dbReference>
<accession>A0ABN3A3V1</accession>